<protein>
    <submittedName>
        <fullName evidence="2">DnaJ-like subfamily C member 28-like</fullName>
    </submittedName>
</protein>
<evidence type="ECO:0000313" key="2">
    <source>
        <dbReference type="EMBL" id="KAK9402143.1"/>
    </source>
</evidence>
<dbReference type="SUPFAM" id="SSF46565">
    <property type="entry name" value="Chaperone J-domain"/>
    <property type="match status" value="1"/>
</dbReference>
<dbReference type="InterPro" id="IPR036869">
    <property type="entry name" value="J_dom_sf"/>
</dbReference>
<comment type="caution">
    <text evidence="2">The sequence shown here is derived from an EMBL/GenBank/DDBJ whole genome shotgun (WGS) entry which is preliminary data.</text>
</comment>
<dbReference type="InterPro" id="IPR001623">
    <property type="entry name" value="DnaJ_domain"/>
</dbReference>
<name>A0AAW1BJG9_CROAD</name>
<evidence type="ECO:0000259" key="1">
    <source>
        <dbReference type="PROSITE" id="PS50076"/>
    </source>
</evidence>
<dbReference type="Gene3D" id="1.10.287.110">
    <property type="entry name" value="DnaJ domain"/>
    <property type="match status" value="1"/>
</dbReference>
<reference evidence="2 3" key="1">
    <citation type="journal article" date="2024" name="Proc. Natl. Acad. Sci. U.S.A.">
        <title>The genetic regulatory architecture and epigenomic basis for age-related changes in rattlesnake venom.</title>
        <authorList>
            <person name="Hogan M.P."/>
            <person name="Holding M.L."/>
            <person name="Nystrom G.S."/>
            <person name="Colston T.J."/>
            <person name="Bartlett D.A."/>
            <person name="Mason A.J."/>
            <person name="Ellsworth S.A."/>
            <person name="Rautsaw R.M."/>
            <person name="Lawrence K.C."/>
            <person name="Strickland J.L."/>
            <person name="He B."/>
            <person name="Fraser P."/>
            <person name="Margres M.J."/>
            <person name="Gilbert D.M."/>
            <person name="Gibbs H.L."/>
            <person name="Parkinson C.L."/>
            <person name="Rokyta D.R."/>
        </authorList>
    </citation>
    <scope>NUCLEOTIDE SEQUENCE [LARGE SCALE GENOMIC DNA]</scope>
    <source>
        <strain evidence="2">DRR0105</strain>
    </source>
</reference>
<dbReference type="SMART" id="SM00271">
    <property type="entry name" value="DnaJ"/>
    <property type="match status" value="1"/>
</dbReference>
<dbReference type="Pfam" id="PF09350">
    <property type="entry name" value="DJC28_CD"/>
    <property type="match status" value="1"/>
</dbReference>
<gene>
    <name evidence="2" type="ORF">NXF25_010499</name>
</gene>
<dbReference type="PANTHER" id="PTHR39158:SF1">
    <property type="entry name" value="DNAJ HOMOLOG SUBFAMILY C MEMBER 28"/>
    <property type="match status" value="1"/>
</dbReference>
<proteinExistence type="predicted"/>
<organism evidence="2 3">
    <name type="scientific">Crotalus adamanteus</name>
    <name type="common">Eastern diamondback rattlesnake</name>
    <dbReference type="NCBI Taxonomy" id="8729"/>
    <lineage>
        <taxon>Eukaryota</taxon>
        <taxon>Metazoa</taxon>
        <taxon>Chordata</taxon>
        <taxon>Craniata</taxon>
        <taxon>Vertebrata</taxon>
        <taxon>Euteleostomi</taxon>
        <taxon>Lepidosauria</taxon>
        <taxon>Squamata</taxon>
        <taxon>Bifurcata</taxon>
        <taxon>Unidentata</taxon>
        <taxon>Episquamata</taxon>
        <taxon>Toxicofera</taxon>
        <taxon>Serpentes</taxon>
        <taxon>Colubroidea</taxon>
        <taxon>Viperidae</taxon>
        <taxon>Crotalinae</taxon>
        <taxon>Crotalus</taxon>
    </lineage>
</organism>
<dbReference type="FunFam" id="1.10.287.110:FF:000113">
    <property type="entry name" value="DnaJ (Hsp40) homolog, subfamily C, member 28"/>
    <property type="match status" value="1"/>
</dbReference>
<dbReference type="InterPro" id="IPR052573">
    <property type="entry name" value="DnaJ_C_subfamily_28"/>
</dbReference>
<dbReference type="InterPro" id="IPR018961">
    <property type="entry name" value="DnaJ_homolog_subfam-C_membr-28"/>
</dbReference>
<evidence type="ECO:0000313" key="3">
    <source>
        <dbReference type="Proteomes" id="UP001474421"/>
    </source>
</evidence>
<keyword evidence="3" id="KW-1185">Reference proteome</keyword>
<dbReference type="PROSITE" id="PS50076">
    <property type="entry name" value="DNAJ_2"/>
    <property type="match status" value="1"/>
</dbReference>
<dbReference type="Pfam" id="PF00226">
    <property type="entry name" value="DnaJ"/>
    <property type="match status" value="1"/>
</dbReference>
<feature type="domain" description="J" evidence="1">
    <location>
        <begin position="51"/>
        <end position="122"/>
    </location>
</feature>
<dbReference type="AlphaFoldDB" id="A0AAW1BJG9"/>
<dbReference type="EMBL" id="JAOTOJ010000004">
    <property type="protein sequence ID" value="KAK9402143.1"/>
    <property type="molecule type" value="Genomic_DNA"/>
</dbReference>
<sequence length="380" mass="44724">MKWVCVVLMRKIHHHVWMCSALVPKKAKSVQHCFIYNCRLMSDHKPRNIIDSYKLLKLQEGCSLDDVKNSFLELAKQYHPDSGSVKADSTIFVQIEEAYRVVVNDVAKKIKSRDKEEDDDDDEDKLKSKALQHRQYLNFEGIGFGTPSQRERQYMQFRVDRASERLMEYRQRQMERQLAMGDIMLAKDVKQSKKAKITQAIERLVEDLIQESMAKGDFDNLSGKGKPLKKFSDCPHIDPMTHNLNRILINNGYQPEWILMQKEIRETIEKLRKTIIASRNKLGDPITVQKEKQWKEVCEEFRENIKILNKRINDFNLVVPILSRQMVHFNADKEIARVEDIFEAQMKKSETEAKKTEAEMEHGRHDIKTNFFKWIALILK</sequence>
<dbReference type="Proteomes" id="UP001474421">
    <property type="component" value="Unassembled WGS sequence"/>
</dbReference>
<dbReference type="PANTHER" id="PTHR39158">
    <property type="entry name" value="OS08G0560600 PROTEIN"/>
    <property type="match status" value="1"/>
</dbReference>
<accession>A0AAW1BJG9</accession>
<dbReference type="CDD" id="cd06257">
    <property type="entry name" value="DnaJ"/>
    <property type="match status" value="1"/>
</dbReference>